<reference evidence="3" key="1">
    <citation type="submission" date="2014-03" db="EMBL/GenBank/DDBJ databases">
        <title>The Genome Sequence of Puccinia striiformis f. sp. tritici PST-78.</title>
        <authorList>
            <consortium name="The Broad Institute Genome Sequencing Platform"/>
            <person name="Cuomo C."/>
            <person name="Hulbert S."/>
            <person name="Chen X."/>
            <person name="Walker B."/>
            <person name="Young S.K."/>
            <person name="Zeng Q."/>
            <person name="Gargeya S."/>
            <person name="Fitzgerald M."/>
            <person name="Haas B."/>
            <person name="Abouelleil A."/>
            <person name="Alvarado L."/>
            <person name="Arachchi H.M."/>
            <person name="Berlin A.M."/>
            <person name="Chapman S.B."/>
            <person name="Goldberg J."/>
            <person name="Griggs A."/>
            <person name="Gujja S."/>
            <person name="Hansen M."/>
            <person name="Howarth C."/>
            <person name="Imamovic A."/>
            <person name="Larimer J."/>
            <person name="McCowan C."/>
            <person name="Montmayeur A."/>
            <person name="Murphy C."/>
            <person name="Neiman D."/>
            <person name="Pearson M."/>
            <person name="Priest M."/>
            <person name="Roberts A."/>
            <person name="Saif S."/>
            <person name="Shea T."/>
            <person name="Sisk P."/>
            <person name="Sykes S."/>
            <person name="Wortman J."/>
            <person name="Nusbaum C."/>
            <person name="Birren B."/>
        </authorList>
    </citation>
    <scope>NUCLEOTIDE SEQUENCE [LARGE SCALE GENOMIC DNA]</scope>
    <source>
        <strain evidence="3">race PST-78</strain>
    </source>
</reference>
<accession>A0A0L0UIY6</accession>
<evidence type="ECO:0000313" key="2">
    <source>
        <dbReference type="EMBL" id="KNE87052.1"/>
    </source>
</evidence>
<comment type="caution">
    <text evidence="2">The sequence shown here is derived from an EMBL/GenBank/DDBJ whole genome shotgun (WGS) entry which is preliminary data.</text>
</comment>
<dbReference type="AlphaFoldDB" id="A0A0L0UIY6"/>
<gene>
    <name evidence="2" type="ORF">PSTG_19575</name>
</gene>
<dbReference type="EMBL" id="AJIL01006994">
    <property type="protein sequence ID" value="KNE87052.1"/>
    <property type="molecule type" value="Genomic_DNA"/>
</dbReference>
<dbReference type="STRING" id="1165861.A0A0L0UIY6"/>
<organism evidence="2 3">
    <name type="scientific">Puccinia striiformis f. sp. tritici PST-78</name>
    <dbReference type="NCBI Taxonomy" id="1165861"/>
    <lineage>
        <taxon>Eukaryota</taxon>
        <taxon>Fungi</taxon>
        <taxon>Dikarya</taxon>
        <taxon>Basidiomycota</taxon>
        <taxon>Pucciniomycotina</taxon>
        <taxon>Pucciniomycetes</taxon>
        <taxon>Pucciniales</taxon>
        <taxon>Pucciniaceae</taxon>
        <taxon>Puccinia</taxon>
    </lineage>
</organism>
<keyword evidence="3" id="KW-1185">Reference proteome</keyword>
<protein>
    <submittedName>
        <fullName evidence="2">Uncharacterized protein</fullName>
    </submittedName>
</protein>
<dbReference type="Proteomes" id="UP000054564">
    <property type="component" value="Unassembled WGS sequence"/>
</dbReference>
<evidence type="ECO:0000313" key="3">
    <source>
        <dbReference type="Proteomes" id="UP000054564"/>
    </source>
</evidence>
<proteinExistence type="predicted"/>
<feature type="region of interest" description="Disordered" evidence="1">
    <location>
        <begin position="48"/>
        <end position="90"/>
    </location>
</feature>
<evidence type="ECO:0000256" key="1">
    <source>
        <dbReference type="SAM" id="MobiDB-lite"/>
    </source>
</evidence>
<name>A0A0L0UIY6_9BASI</name>
<sequence length="102" mass="11336">MCIDLSDRMIRFDPTVDQTIGFFAAVFLRASAEPEPVNPKETVVKPFTSIPLEPAPSRSKTVSDQTKKSSVKSPKSLLSSNNIKQGKKKRQIVIRPGKFIFS</sequence>
<feature type="compositionally biased region" description="Low complexity" evidence="1">
    <location>
        <begin position="71"/>
        <end position="80"/>
    </location>
</feature>